<evidence type="ECO:0000259" key="7">
    <source>
        <dbReference type="PROSITE" id="PS50102"/>
    </source>
</evidence>
<dbReference type="GO" id="GO:0005730">
    <property type="term" value="C:nucleolus"/>
    <property type="evidence" value="ECO:0007669"/>
    <property type="project" value="UniProtKB-SubCell"/>
</dbReference>
<dbReference type="PANTHER" id="PTHR23236">
    <property type="entry name" value="EUKARYOTIC TRANSLATION INITIATION FACTOR 4B/4H"/>
    <property type="match status" value="1"/>
</dbReference>
<evidence type="ECO:0000256" key="5">
    <source>
        <dbReference type="PROSITE-ProRule" id="PRU00176"/>
    </source>
</evidence>
<dbReference type="InterPro" id="IPR012677">
    <property type="entry name" value="Nucleotide-bd_a/b_plait_sf"/>
</dbReference>
<reference evidence="9" key="2">
    <citation type="submission" date="2020-10" db="UniProtKB">
        <authorList>
            <consortium name="WormBaseParasite"/>
        </authorList>
    </citation>
    <scope>IDENTIFICATION</scope>
</reference>
<evidence type="ECO:0000256" key="4">
    <source>
        <dbReference type="ARBA" id="ARBA00023242"/>
    </source>
</evidence>
<dbReference type="InterPro" id="IPR034221">
    <property type="entry name" value="RBM34_RRM2"/>
</dbReference>
<dbReference type="SMART" id="SM00360">
    <property type="entry name" value="RRM"/>
    <property type="match status" value="2"/>
</dbReference>
<dbReference type="PROSITE" id="PS50102">
    <property type="entry name" value="RRM"/>
    <property type="match status" value="2"/>
</dbReference>
<dbReference type="InterPro" id="IPR035979">
    <property type="entry name" value="RBD_domain_sf"/>
</dbReference>
<dbReference type="PANTHER" id="PTHR23236:SF25">
    <property type="entry name" value="RNA-BINDING PROTEIN 34"/>
    <property type="match status" value="1"/>
</dbReference>
<evidence type="ECO:0000313" key="9">
    <source>
        <dbReference type="WBParaSite" id="Pan_g15387.t1"/>
    </source>
</evidence>
<dbReference type="AlphaFoldDB" id="A0A7E4V2G0"/>
<feature type="region of interest" description="Disordered" evidence="6">
    <location>
        <begin position="328"/>
        <end position="351"/>
    </location>
</feature>
<evidence type="ECO:0000256" key="1">
    <source>
        <dbReference type="ARBA" id="ARBA00004604"/>
    </source>
</evidence>
<organism evidence="8 9">
    <name type="scientific">Panagrellus redivivus</name>
    <name type="common">Microworm</name>
    <dbReference type="NCBI Taxonomy" id="6233"/>
    <lineage>
        <taxon>Eukaryota</taxon>
        <taxon>Metazoa</taxon>
        <taxon>Ecdysozoa</taxon>
        <taxon>Nematoda</taxon>
        <taxon>Chromadorea</taxon>
        <taxon>Rhabditida</taxon>
        <taxon>Tylenchina</taxon>
        <taxon>Panagrolaimomorpha</taxon>
        <taxon>Panagrolaimoidea</taxon>
        <taxon>Panagrolaimidae</taxon>
        <taxon>Panagrellus</taxon>
    </lineage>
</organism>
<comment type="subcellular location">
    <subcellularLocation>
        <location evidence="1">Nucleus</location>
        <location evidence="1">Nucleolus</location>
    </subcellularLocation>
</comment>
<dbReference type="CDD" id="cd12395">
    <property type="entry name" value="RRM2_RBM34"/>
    <property type="match status" value="1"/>
</dbReference>
<protein>
    <submittedName>
        <fullName evidence="9">RNA-binding protein 34</fullName>
    </submittedName>
</protein>
<feature type="region of interest" description="Disordered" evidence="6">
    <location>
        <begin position="366"/>
        <end position="411"/>
    </location>
</feature>
<feature type="domain" description="RRM" evidence="7">
    <location>
        <begin position="241"/>
        <end position="318"/>
    </location>
</feature>
<feature type="compositionally biased region" description="Basic residues" evidence="6">
    <location>
        <begin position="328"/>
        <end position="347"/>
    </location>
</feature>
<evidence type="ECO:0000313" key="8">
    <source>
        <dbReference type="Proteomes" id="UP000492821"/>
    </source>
</evidence>
<dbReference type="SUPFAM" id="SSF54928">
    <property type="entry name" value="RNA-binding domain, RBD"/>
    <property type="match status" value="2"/>
</dbReference>
<dbReference type="Gene3D" id="3.30.70.330">
    <property type="match status" value="2"/>
</dbReference>
<feature type="compositionally biased region" description="Low complexity" evidence="6">
    <location>
        <begin position="56"/>
        <end position="70"/>
    </location>
</feature>
<dbReference type="GO" id="GO:0003723">
    <property type="term" value="F:RNA binding"/>
    <property type="evidence" value="ECO:0007669"/>
    <property type="project" value="UniProtKB-UniRule"/>
</dbReference>
<feature type="region of interest" description="Disordered" evidence="6">
    <location>
        <begin position="25"/>
        <end position="86"/>
    </location>
</feature>
<dbReference type="Pfam" id="PF00076">
    <property type="entry name" value="RRM_1"/>
    <property type="match status" value="2"/>
</dbReference>
<feature type="compositionally biased region" description="Low complexity" evidence="6">
    <location>
        <begin position="379"/>
        <end position="390"/>
    </location>
</feature>
<accession>A0A7E4V2G0</accession>
<reference evidence="8" key="1">
    <citation type="journal article" date="2013" name="Genetics">
        <title>The draft genome and transcriptome of Panagrellus redivivus are shaped by the harsh demands of a free-living lifestyle.</title>
        <authorList>
            <person name="Srinivasan J."/>
            <person name="Dillman A.R."/>
            <person name="Macchietto M.G."/>
            <person name="Heikkinen L."/>
            <person name="Lakso M."/>
            <person name="Fracchia K.M."/>
            <person name="Antoshechkin I."/>
            <person name="Mortazavi A."/>
            <person name="Wong G."/>
            <person name="Sternberg P.W."/>
        </authorList>
    </citation>
    <scope>NUCLEOTIDE SEQUENCE [LARGE SCALE GENOMIC DNA]</scope>
    <source>
        <strain evidence="8">MT8872</strain>
    </source>
</reference>
<proteinExistence type="inferred from homology"/>
<feature type="domain" description="RRM" evidence="7">
    <location>
        <begin position="139"/>
        <end position="234"/>
    </location>
</feature>
<evidence type="ECO:0000256" key="3">
    <source>
        <dbReference type="ARBA" id="ARBA00022884"/>
    </source>
</evidence>
<evidence type="ECO:0000256" key="2">
    <source>
        <dbReference type="ARBA" id="ARBA00007077"/>
    </source>
</evidence>
<keyword evidence="3 5" id="KW-0694">RNA-binding</keyword>
<feature type="compositionally biased region" description="Basic residues" evidence="6">
    <location>
        <begin position="391"/>
        <end position="405"/>
    </location>
</feature>
<dbReference type="WBParaSite" id="Pan_g15387.t1">
    <property type="protein sequence ID" value="Pan_g15387.t1"/>
    <property type="gene ID" value="Pan_g15387"/>
</dbReference>
<name>A0A7E4V2G0_PANRE</name>
<dbReference type="Proteomes" id="UP000492821">
    <property type="component" value="Unassembled WGS sequence"/>
</dbReference>
<keyword evidence="4" id="KW-0539">Nucleus</keyword>
<sequence>MAAYVPGALGALFSGGPVPQVAKSKAVSDVPVSKPKAVKRAAKSEVPEVKTKKSKAAAAESKPTTTPKPTKATKSKPKKEVAVETPEESLPSVAVSKPVSDVMIIKKRPALGDALKQQREDAKQKKKDIAQAKVACQDREIFVGNLTANVRRRDVEKIFKKYGSIEKVWSRSVIGLNEKKSFSVKRKFKNAENNALDHVNFYIRFKTADDAVKALEMNGTLFHDHHLRVSLANKSKLETTHSAFVSNLPFDITDEEVYAHFDGAGKIKAVRVVRDKYSGLGKGIAYVEFDGKDGVEAAVELNDSTLKGRKIRVSKSLKKAQIAKVTATKKKEKKEKAKSKAAKKAGKKPITEDEKIAKKISKFVVQKAGKPKDTDTKPVAKAAAKPGAKLAKSKKLKAKKAKKVPKSVLAG</sequence>
<dbReference type="InterPro" id="IPR000504">
    <property type="entry name" value="RRM_dom"/>
</dbReference>
<comment type="similarity">
    <text evidence="2">Belongs to the RRM RBM34 family.</text>
</comment>
<keyword evidence="8" id="KW-1185">Reference proteome</keyword>
<feature type="compositionally biased region" description="Basic and acidic residues" evidence="6">
    <location>
        <begin position="42"/>
        <end position="51"/>
    </location>
</feature>
<evidence type="ECO:0000256" key="6">
    <source>
        <dbReference type="SAM" id="MobiDB-lite"/>
    </source>
</evidence>